<evidence type="ECO:0000313" key="3">
    <source>
        <dbReference type="Ensembl" id="ENSHHUP00000035639.1"/>
    </source>
</evidence>
<dbReference type="InterPro" id="IPR036397">
    <property type="entry name" value="RNaseH_sf"/>
</dbReference>
<dbReference type="GeneTree" id="ENSGT00940000165266"/>
<protein>
    <recommendedName>
        <fullName evidence="2">Integrase core domain-containing protein</fullName>
    </recommendedName>
</protein>
<dbReference type="Ensembl" id="ENSHHUT00000037064.1">
    <property type="protein sequence ID" value="ENSHHUP00000035639.1"/>
    <property type="gene ID" value="ENSHHUG00000022432.1"/>
</dbReference>
<keyword evidence="4" id="KW-1185">Reference proteome</keyword>
<feature type="domain" description="Integrase core" evidence="2">
    <location>
        <begin position="21"/>
        <end position="190"/>
    </location>
</feature>
<evidence type="ECO:0000256" key="1">
    <source>
        <dbReference type="SAM" id="Phobius"/>
    </source>
</evidence>
<reference evidence="3" key="3">
    <citation type="submission" date="2025-09" db="UniProtKB">
        <authorList>
            <consortium name="Ensembl"/>
        </authorList>
    </citation>
    <scope>IDENTIFICATION</scope>
</reference>
<dbReference type="InterPro" id="IPR058913">
    <property type="entry name" value="Integrase_dom_put"/>
</dbReference>
<reference evidence="3" key="2">
    <citation type="submission" date="2025-08" db="UniProtKB">
        <authorList>
            <consortium name="Ensembl"/>
        </authorList>
    </citation>
    <scope>IDENTIFICATION</scope>
</reference>
<dbReference type="Pfam" id="PF24764">
    <property type="entry name" value="rva_4"/>
    <property type="match status" value="1"/>
</dbReference>
<keyword evidence="1" id="KW-1133">Transmembrane helix</keyword>
<feature type="transmembrane region" description="Helical" evidence="1">
    <location>
        <begin position="282"/>
        <end position="299"/>
    </location>
</feature>
<accession>A0A4W5MCW4</accession>
<dbReference type="STRING" id="62062.ENSHHUP00000035639"/>
<dbReference type="Proteomes" id="UP000314982">
    <property type="component" value="Unassembled WGS sequence"/>
</dbReference>
<dbReference type="Gene3D" id="3.30.420.10">
    <property type="entry name" value="Ribonuclease H-like superfamily/Ribonuclease H"/>
    <property type="match status" value="1"/>
</dbReference>
<reference evidence="4" key="1">
    <citation type="submission" date="2018-06" db="EMBL/GenBank/DDBJ databases">
        <title>Genome assembly of Danube salmon.</title>
        <authorList>
            <person name="Macqueen D.J."/>
            <person name="Gundappa M.K."/>
        </authorList>
    </citation>
    <scope>NUCLEOTIDE SEQUENCE [LARGE SCALE GENOMIC DNA]</scope>
</reference>
<name>A0A4W5MCW4_9TELE</name>
<keyword evidence="1" id="KW-0472">Membrane</keyword>
<dbReference type="PANTHER" id="PTHR46791:SF4">
    <property type="match status" value="1"/>
</dbReference>
<evidence type="ECO:0000313" key="4">
    <source>
        <dbReference type="Proteomes" id="UP000314982"/>
    </source>
</evidence>
<evidence type="ECO:0000259" key="2">
    <source>
        <dbReference type="Pfam" id="PF24764"/>
    </source>
</evidence>
<proteinExistence type="predicted"/>
<dbReference type="SUPFAM" id="SSF53098">
    <property type="entry name" value="Ribonuclease H-like"/>
    <property type="match status" value="1"/>
</dbReference>
<dbReference type="PANTHER" id="PTHR46791">
    <property type="entry name" value="EXPRESSED PROTEIN"/>
    <property type="match status" value="1"/>
</dbReference>
<keyword evidence="1" id="KW-0812">Transmembrane</keyword>
<dbReference type="GO" id="GO:0003676">
    <property type="term" value="F:nucleic acid binding"/>
    <property type="evidence" value="ECO:0007669"/>
    <property type="project" value="InterPro"/>
</dbReference>
<sequence>MTIRQMADVLNVLHSVVKWCMRWRIVIHGAVDGYSRLVFLKASDNNRSATVMESFEAAITSYGVPSRVRCDRGGENNRICAFMEQFRGCERGSAFRERSTRNQRIDRLWGDVWHGDSNVYHDLFTFLETEQIIDINNEVHLWALRFVFLPQVNKDLAVFAGQWNHHGLRTEQRQSPLQLFVSGFLAMQRARLTEVKDLFSPNSTTICSQATTSAPPTTAAAALYWSEGVIVPQIQFTISNTQMELLQAIIPLEGPKGSLGVDILQRVMAVISSAPLIPLNQLIFIILTFPLFHTVYDLVSRKVRQTSSNLKGCGPEFRHRCP</sequence>
<organism evidence="3 4">
    <name type="scientific">Hucho hucho</name>
    <name type="common">huchen</name>
    <dbReference type="NCBI Taxonomy" id="62062"/>
    <lineage>
        <taxon>Eukaryota</taxon>
        <taxon>Metazoa</taxon>
        <taxon>Chordata</taxon>
        <taxon>Craniata</taxon>
        <taxon>Vertebrata</taxon>
        <taxon>Euteleostomi</taxon>
        <taxon>Actinopterygii</taxon>
        <taxon>Neopterygii</taxon>
        <taxon>Teleostei</taxon>
        <taxon>Protacanthopterygii</taxon>
        <taxon>Salmoniformes</taxon>
        <taxon>Salmonidae</taxon>
        <taxon>Salmoninae</taxon>
        <taxon>Hucho</taxon>
    </lineage>
</organism>
<dbReference type="InterPro" id="IPR012337">
    <property type="entry name" value="RNaseH-like_sf"/>
</dbReference>
<dbReference type="AlphaFoldDB" id="A0A4W5MCW4"/>